<reference evidence="6 7" key="1">
    <citation type="submission" date="2020-08" db="EMBL/GenBank/DDBJ databases">
        <title>Genomic Encyclopedia of Type Strains, Phase III (KMG-III): the genomes of soil and plant-associated and newly described type strains.</title>
        <authorList>
            <person name="Whitman W."/>
        </authorList>
    </citation>
    <scope>NUCLEOTIDE SEQUENCE [LARGE SCALE GENOMIC DNA]</scope>
    <source>
        <strain evidence="6 7">CECT 5862</strain>
    </source>
</reference>
<organism evidence="6 7">
    <name type="scientific">Paenibacillus phyllosphaerae</name>
    <dbReference type="NCBI Taxonomy" id="274593"/>
    <lineage>
        <taxon>Bacteria</taxon>
        <taxon>Bacillati</taxon>
        <taxon>Bacillota</taxon>
        <taxon>Bacilli</taxon>
        <taxon>Bacillales</taxon>
        <taxon>Paenibacillaceae</taxon>
        <taxon>Paenibacillus</taxon>
    </lineage>
</organism>
<keyword evidence="7" id="KW-1185">Reference proteome</keyword>
<dbReference type="Pfam" id="PF02449">
    <property type="entry name" value="Glyco_hydro_42"/>
    <property type="match status" value="1"/>
</dbReference>
<feature type="domain" description="Glycoside hydrolase family 42 N-terminal" evidence="5">
    <location>
        <begin position="10"/>
        <end position="274"/>
    </location>
</feature>
<accession>A0A7W5AZF6</accession>
<dbReference type="GO" id="GO:0005975">
    <property type="term" value="P:carbohydrate metabolic process"/>
    <property type="evidence" value="ECO:0007669"/>
    <property type="project" value="InterPro"/>
</dbReference>
<dbReference type="Gene3D" id="3.20.20.80">
    <property type="entry name" value="Glycosidases"/>
    <property type="match status" value="1"/>
</dbReference>
<proteinExistence type="predicted"/>
<sequence length="409" mass="47168">MQKLYHGAAFYPELWEEAVVREDIRAMKEAGINVVRMGEFAWSVMEPEPERYELGLFVQVIGWLHEQGIETVMCTPTPTPPIWYSHGHPERMHVDERGTVMSHGARQHACTNHPEFRLRAAKITEQLAMTLGRLPGVTHWQLDNEFKAHVGACLCAVCKEQWHAWLEQRYGNIQQLNEAWGTHIWSQAYRTFEQVPQPAATPFLHNASLQTMYRMFAMERIAEFADQQAAIIRKYTDAPITHNSSVAFGVDNERLFRNLDFASYDTYASMENAPITYSDRAKAFLQTEPLRKLNYRGLTTSFYSRLLHMGIHRDLIPEGGTLDVTGLSCCSLRIFLMYRTTFWNVLLRSPIKAESGLPGRLRAEEPSITRFIHLQRSGSWNVWPASVPSTRIRWMEPGLSEKPSAWKRR</sequence>
<dbReference type="InterPro" id="IPR013529">
    <property type="entry name" value="Glyco_hydro_42_N"/>
</dbReference>
<evidence type="ECO:0000256" key="3">
    <source>
        <dbReference type="ARBA" id="ARBA00022833"/>
    </source>
</evidence>
<dbReference type="InterPro" id="IPR003476">
    <property type="entry name" value="Glyco_hydro_42"/>
</dbReference>
<evidence type="ECO:0000313" key="7">
    <source>
        <dbReference type="Proteomes" id="UP000570361"/>
    </source>
</evidence>
<protein>
    <recommendedName>
        <fullName evidence="5">Glycoside hydrolase family 42 N-terminal domain-containing protein</fullName>
    </recommendedName>
</protein>
<dbReference type="GO" id="GO:0046872">
    <property type="term" value="F:metal ion binding"/>
    <property type="evidence" value="ECO:0007669"/>
    <property type="project" value="UniProtKB-KW"/>
</dbReference>
<evidence type="ECO:0000256" key="1">
    <source>
        <dbReference type="ARBA" id="ARBA00022723"/>
    </source>
</evidence>
<gene>
    <name evidence="6" type="ORF">FHS18_003683</name>
</gene>
<keyword evidence="4" id="KW-0326">Glycosidase</keyword>
<dbReference type="EMBL" id="JACHXK010000008">
    <property type="protein sequence ID" value="MBB3111615.1"/>
    <property type="molecule type" value="Genomic_DNA"/>
</dbReference>
<evidence type="ECO:0000259" key="5">
    <source>
        <dbReference type="Pfam" id="PF02449"/>
    </source>
</evidence>
<dbReference type="GO" id="GO:0009341">
    <property type="term" value="C:beta-galactosidase complex"/>
    <property type="evidence" value="ECO:0007669"/>
    <property type="project" value="InterPro"/>
</dbReference>
<evidence type="ECO:0000313" key="6">
    <source>
        <dbReference type="EMBL" id="MBB3111615.1"/>
    </source>
</evidence>
<evidence type="ECO:0000256" key="4">
    <source>
        <dbReference type="ARBA" id="ARBA00023295"/>
    </source>
</evidence>
<dbReference type="SUPFAM" id="SSF51445">
    <property type="entry name" value="(Trans)glycosidases"/>
    <property type="match status" value="1"/>
</dbReference>
<dbReference type="PANTHER" id="PTHR36447:SF2">
    <property type="entry name" value="BETA-GALACTOSIDASE YESZ"/>
    <property type="match status" value="1"/>
</dbReference>
<keyword evidence="1" id="KW-0479">Metal-binding</keyword>
<dbReference type="Proteomes" id="UP000570361">
    <property type="component" value="Unassembled WGS sequence"/>
</dbReference>
<comment type="caution">
    <text evidence="6">The sequence shown here is derived from an EMBL/GenBank/DDBJ whole genome shotgun (WGS) entry which is preliminary data.</text>
</comment>
<name>A0A7W5AZF6_9BACL</name>
<dbReference type="GO" id="GO:0004565">
    <property type="term" value="F:beta-galactosidase activity"/>
    <property type="evidence" value="ECO:0007669"/>
    <property type="project" value="InterPro"/>
</dbReference>
<keyword evidence="2" id="KW-0378">Hydrolase</keyword>
<keyword evidence="3" id="KW-0862">Zinc</keyword>
<evidence type="ECO:0000256" key="2">
    <source>
        <dbReference type="ARBA" id="ARBA00022801"/>
    </source>
</evidence>
<dbReference type="AlphaFoldDB" id="A0A7W5AZF6"/>
<dbReference type="InterPro" id="IPR017853">
    <property type="entry name" value="GH"/>
</dbReference>
<dbReference type="PANTHER" id="PTHR36447">
    <property type="entry name" value="BETA-GALACTOSIDASE GANA"/>
    <property type="match status" value="1"/>
</dbReference>